<dbReference type="InParanoid" id="C5LY48"/>
<keyword evidence="1" id="KW-0175">Coiled coil</keyword>
<evidence type="ECO:0000313" key="4">
    <source>
        <dbReference type="Proteomes" id="UP000007800"/>
    </source>
</evidence>
<protein>
    <submittedName>
        <fullName evidence="3">Uncharacterized protein</fullName>
    </submittedName>
</protein>
<evidence type="ECO:0000313" key="3">
    <source>
        <dbReference type="EMBL" id="EEQ98378.1"/>
    </source>
</evidence>
<dbReference type="AlphaFoldDB" id="C5LY48"/>
<accession>C5LY48</accession>
<feature type="region of interest" description="Disordered" evidence="2">
    <location>
        <begin position="46"/>
        <end position="73"/>
    </location>
</feature>
<dbReference type="Proteomes" id="UP000007800">
    <property type="component" value="Unassembled WGS sequence"/>
</dbReference>
<gene>
    <name evidence="3" type="ORF">Pmar_PMAR013727</name>
</gene>
<dbReference type="OrthoDB" id="10389856at2759"/>
<proteinExistence type="predicted"/>
<sequence>MSIGSTMERRPPRSTSANLSRLMYSNKSLSIEAFNAEVRTHETSLKEKRKSLEPTASRRITMDPRKRASYSTASHTYSAATVESVNSQDMVNLEERYKQQIRSAVANRDKQIQALEGRLRAAEAAMAEKDALLLALNQDLLDKKRLLTSTGRELEVAKRHLQSISQRFNLRFGVDPFSGLSGYYAVTDTPNGWPSSTEDKCGVEGGRTSGVHSSLNDSAPSVLIPDEFDSILSDGIISAEENAHIRTVIKTKHSRKNREQSPHGLLIGRFSHRNWSKSQPATPASHCSMKPADPVDEAVRALVESLRGGGVAVPSVERTSDGRAAGGHHYLIGGSIRVECSLLHGTVVAKLPKGRIVPLREIIGAKG</sequence>
<evidence type="ECO:0000256" key="2">
    <source>
        <dbReference type="SAM" id="MobiDB-lite"/>
    </source>
</evidence>
<keyword evidence="4" id="KW-1185">Reference proteome</keyword>
<dbReference type="GeneID" id="9040846"/>
<organism evidence="4">
    <name type="scientific">Perkinsus marinus (strain ATCC 50983 / TXsc)</name>
    <dbReference type="NCBI Taxonomy" id="423536"/>
    <lineage>
        <taxon>Eukaryota</taxon>
        <taxon>Sar</taxon>
        <taxon>Alveolata</taxon>
        <taxon>Perkinsozoa</taxon>
        <taxon>Perkinsea</taxon>
        <taxon>Perkinsida</taxon>
        <taxon>Perkinsidae</taxon>
        <taxon>Perkinsus</taxon>
    </lineage>
</organism>
<dbReference type="RefSeq" id="XP_002765661.1">
    <property type="nucleotide sequence ID" value="XM_002765615.1"/>
</dbReference>
<dbReference type="EMBL" id="GG686772">
    <property type="protein sequence ID" value="EEQ98378.1"/>
    <property type="molecule type" value="Genomic_DNA"/>
</dbReference>
<reference evidence="3 4" key="1">
    <citation type="submission" date="2008-07" db="EMBL/GenBank/DDBJ databases">
        <authorList>
            <person name="El-Sayed N."/>
            <person name="Caler E."/>
            <person name="Inman J."/>
            <person name="Amedeo P."/>
            <person name="Hass B."/>
            <person name="Wortman J."/>
        </authorList>
    </citation>
    <scope>NUCLEOTIDE SEQUENCE [LARGE SCALE GENOMIC DNA]</scope>
    <source>
        <strain evidence="4">ATCC 50983 / TXsc</strain>
    </source>
</reference>
<name>C5LY48_PERM5</name>
<feature type="coiled-coil region" evidence="1">
    <location>
        <begin position="105"/>
        <end position="132"/>
    </location>
</feature>
<evidence type="ECO:0000256" key="1">
    <source>
        <dbReference type="SAM" id="Coils"/>
    </source>
</evidence>
<dbReference type="OMA" id="ASRRITM"/>
<feature type="region of interest" description="Disordered" evidence="2">
    <location>
        <begin position="194"/>
        <end position="214"/>
    </location>
</feature>